<sequence>MTTYNKLVRDKIPHMISANGQVCETRILNPEEYKEALTAKLREETDEYFNASTDQEALDELADILEVIRALADVRGSSWPALEELRADKAQDRGAFEDRVFLMDVTKEAE</sequence>
<evidence type="ECO:0000313" key="1">
    <source>
        <dbReference type="EMBL" id="GAF08522.1"/>
    </source>
</evidence>
<comment type="caution">
    <text evidence="1">The sequence shown here is derived from an EMBL/GenBank/DDBJ whole genome shotgun (WGS) entry which is preliminary data.</text>
</comment>
<dbReference type="RefSeq" id="WP_036649031.1">
    <property type="nucleotide sequence ID" value="NZ_BAVZ01000007.1"/>
</dbReference>
<name>W7YJ76_9BACL</name>
<proteinExistence type="predicted"/>
<dbReference type="AlphaFoldDB" id="W7YJ76"/>
<dbReference type="InterPro" id="IPR038735">
    <property type="entry name" value="MSMEG_1276-like_NTP-PPase_dom"/>
</dbReference>
<evidence type="ECO:0008006" key="3">
    <source>
        <dbReference type="Google" id="ProtNLM"/>
    </source>
</evidence>
<accession>W7YJ76</accession>
<keyword evidence="2" id="KW-1185">Reference proteome</keyword>
<protein>
    <recommendedName>
        <fullName evidence="3">Phosphoribosyl-ATP pyrophosphohydrolase</fullName>
    </recommendedName>
</protein>
<dbReference type="eggNOG" id="COG4997">
    <property type="taxonomic scope" value="Bacteria"/>
</dbReference>
<organism evidence="1 2">
    <name type="scientific">Paenibacillus pini JCM 16418</name>
    <dbReference type="NCBI Taxonomy" id="1236976"/>
    <lineage>
        <taxon>Bacteria</taxon>
        <taxon>Bacillati</taxon>
        <taxon>Bacillota</taxon>
        <taxon>Bacilli</taxon>
        <taxon>Bacillales</taxon>
        <taxon>Paenibacillaceae</taxon>
        <taxon>Paenibacillus</taxon>
    </lineage>
</organism>
<reference evidence="1 2" key="1">
    <citation type="journal article" date="2014" name="Genome Announc.">
        <title>Draft Genome Sequence of Paenibacillus pini JCM 16418T, Isolated from the Rhizosphere of Pine Tree.</title>
        <authorList>
            <person name="Yuki M."/>
            <person name="Oshima K."/>
            <person name="Suda W."/>
            <person name="Oshida Y."/>
            <person name="Kitamura K."/>
            <person name="Iida Y."/>
            <person name="Hattori M."/>
            <person name="Ohkuma M."/>
        </authorList>
    </citation>
    <scope>NUCLEOTIDE SEQUENCE [LARGE SCALE GENOMIC DNA]</scope>
    <source>
        <strain evidence="1 2">JCM 16418</strain>
    </source>
</reference>
<dbReference type="OrthoDB" id="9813491at2"/>
<gene>
    <name evidence="1" type="ORF">JCM16418_2604</name>
</gene>
<dbReference type="STRING" id="1236976.JCM16418_2604"/>
<dbReference type="Proteomes" id="UP000019364">
    <property type="component" value="Unassembled WGS sequence"/>
</dbReference>
<evidence type="ECO:0000313" key="2">
    <source>
        <dbReference type="Proteomes" id="UP000019364"/>
    </source>
</evidence>
<dbReference type="CDD" id="cd11532">
    <property type="entry name" value="NTP-PPase_COG4997"/>
    <property type="match status" value="1"/>
</dbReference>
<dbReference type="EMBL" id="BAVZ01000007">
    <property type="protein sequence ID" value="GAF08522.1"/>
    <property type="molecule type" value="Genomic_DNA"/>
</dbReference>